<dbReference type="EMBL" id="HBFS01013336">
    <property type="protein sequence ID" value="CAD8915816.1"/>
    <property type="molecule type" value="Transcribed_RNA"/>
</dbReference>
<protein>
    <submittedName>
        <fullName evidence="1">Uncharacterized protein</fullName>
    </submittedName>
</protein>
<dbReference type="AlphaFoldDB" id="A0A7S1CCP7"/>
<proteinExistence type="predicted"/>
<organism evidence="1">
    <name type="scientific">Bicosoecida sp. CB-2014</name>
    <dbReference type="NCBI Taxonomy" id="1486930"/>
    <lineage>
        <taxon>Eukaryota</taxon>
        <taxon>Sar</taxon>
        <taxon>Stramenopiles</taxon>
        <taxon>Bigyra</taxon>
        <taxon>Opalozoa</taxon>
        <taxon>Bicosoecida</taxon>
    </lineage>
</organism>
<evidence type="ECO:0000313" key="1">
    <source>
        <dbReference type="EMBL" id="CAD8915816.1"/>
    </source>
</evidence>
<sequence>MRRAPRGDQLECQVALALVLVSRHAVAHCELPKSVEWSRLKPIQCPPSHFRTRRRQLRVDVARRRRRSGGRKTCYGCSTGADRESARQLEACAGKMDGVE</sequence>
<accession>A0A7S1CCP7</accession>
<reference evidence="1" key="1">
    <citation type="submission" date="2021-01" db="EMBL/GenBank/DDBJ databases">
        <authorList>
            <person name="Corre E."/>
            <person name="Pelletier E."/>
            <person name="Niang G."/>
            <person name="Scheremetjew M."/>
            <person name="Finn R."/>
            <person name="Kale V."/>
            <person name="Holt S."/>
            <person name="Cochrane G."/>
            <person name="Meng A."/>
            <person name="Brown T."/>
            <person name="Cohen L."/>
        </authorList>
    </citation>
    <scope>NUCLEOTIDE SEQUENCE</scope>
    <source>
        <strain evidence="1">Ms1</strain>
    </source>
</reference>
<name>A0A7S1CCP7_9STRA</name>
<gene>
    <name evidence="1" type="ORF">BSP0115_LOCUS9073</name>
</gene>